<evidence type="ECO:0000256" key="5">
    <source>
        <dbReference type="ARBA" id="ARBA00023098"/>
    </source>
</evidence>
<keyword evidence="4 9" id="KW-0460">Magnesium</keyword>
<gene>
    <name evidence="10" type="ORF">H9W90_10975</name>
</gene>
<dbReference type="AlphaFoldDB" id="A0A7G9LEQ6"/>
<evidence type="ECO:0000256" key="7">
    <source>
        <dbReference type="ARBA" id="ARBA00023264"/>
    </source>
</evidence>
<dbReference type="Pfam" id="PF01884">
    <property type="entry name" value="PcrB"/>
    <property type="match status" value="1"/>
</dbReference>
<evidence type="ECO:0000256" key="4">
    <source>
        <dbReference type="ARBA" id="ARBA00022842"/>
    </source>
</evidence>
<dbReference type="NCBIfam" id="TIGR01769">
    <property type="entry name" value="GGGP"/>
    <property type="match status" value="1"/>
</dbReference>
<dbReference type="InterPro" id="IPR038597">
    <property type="entry name" value="GGGP/HepGP_synthase_sf"/>
</dbReference>
<feature type="binding site" evidence="9">
    <location>
        <position position="24"/>
    </location>
    <ligand>
        <name>Mg(2+)</name>
        <dbReference type="ChEBI" id="CHEBI:18420"/>
    </ligand>
</feature>
<evidence type="ECO:0000256" key="8">
    <source>
        <dbReference type="ARBA" id="ARBA00047288"/>
    </source>
</evidence>
<dbReference type="InterPro" id="IPR008205">
    <property type="entry name" value="GGGP_HepGP_synthase"/>
</dbReference>
<keyword evidence="7 9" id="KW-1208">Phospholipid metabolism</keyword>
<protein>
    <recommendedName>
        <fullName evidence="9">Geranylgeranylglyceryl phosphate synthase</fullName>
        <shortName evidence="9">GGGP synthase</shortName>
        <shortName evidence="9">GGGPS</shortName>
        <ecNumber evidence="9">2.5.1.41</ecNumber>
    </recommendedName>
    <alternativeName>
        <fullName evidence="9">(S)-3-O-geranylgeranylglyceryl phosphate synthase</fullName>
    </alternativeName>
    <alternativeName>
        <fullName evidence="9">Phosphoglycerol geranylgeranyltransferase</fullName>
    </alternativeName>
</protein>
<name>A0A7G9LEQ6_9FLAO</name>
<organism evidence="10 11">
    <name type="scientific">Polaribacter pectinis</name>
    <dbReference type="NCBI Taxonomy" id="2738844"/>
    <lineage>
        <taxon>Bacteria</taxon>
        <taxon>Pseudomonadati</taxon>
        <taxon>Bacteroidota</taxon>
        <taxon>Flavobacteriia</taxon>
        <taxon>Flavobacteriales</taxon>
        <taxon>Flavobacteriaceae</taxon>
    </lineage>
</organism>
<keyword evidence="3 9" id="KW-0479">Metal-binding</keyword>
<dbReference type="Gene3D" id="3.20.20.390">
    <property type="entry name" value="FMN-linked oxidoreductases"/>
    <property type="match status" value="1"/>
</dbReference>
<dbReference type="GO" id="GO:0047294">
    <property type="term" value="F:phosphoglycerol geranylgeranyltransferase activity"/>
    <property type="evidence" value="ECO:0007669"/>
    <property type="project" value="UniProtKB-UniRule"/>
</dbReference>
<dbReference type="PANTHER" id="PTHR21235">
    <property type="entry name" value="IMIDAZOLE GLYCEROL PHOSPHATE SYNTHASE SUBUNIT HISF/H IGP SYNTHASE SUBUNIT HISF/H"/>
    <property type="match status" value="1"/>
</dbReference>
<feature type="binding site" evidence="9">
    <location>
        <begin position="226"/>
        <end position="227"/>
    </location>
    <ligand>
        <name>sn-glycerol 1-phosphate</name>
        <dbReference type="ChEBI" id="CHEBI:57685"/>
    </ligand>
</feature>
<dbReference type="InterPro" id="IPR010946">
    <property type="entry name" value="GGGP_synth"/>
</dbReference>
<comment type="function">
    <text evidence="9">Prenyltransferase that catalyzes the transfer of the geranylgeranyl moiety of geranylgeranyl diphosphate (GGPP) to the C3 hydroxyl of sn-glycerol-1-phosphate (G1P).</text>
</comment>
<dbReference type="Proteomes" id="UP000515808">
    <property type="component" value="Chromosome"/>
</dbReference>
<dbReference type="KEGG" id="ppec:H9W90_10975"/>
<dbReference type="PANTHER" id="PTHR21235:SF22">
    <property type="entry name" value="GERANYLGERANYLGLYCERYL PHOSPHATE SYNTHASE"/>
    <property type="match status" value="1"/>
</dbReference>
<keyword evidence="1 9" id="KW-0444">Lipid biosynthesis</keyword>
<dbReference type="GO" id="GO:0000287">
    <property type="term" value="F:magnesium ion binding"/>
    <property type="evidence" value="ECO:0007669"/>
    <property type="project" value="UniProtKB-UniRule"/>
</dbReference>
<comment type="caution">
    <text evidence="9">Lacks conserved residue(s) required for the propagation of feature annotation.</text>
</comment>
<comment type="similarity">
    <text evidence="9">Belongs to the GGGP/HepGP synthase family. Group II subfamily.</text>
</comment>
<evidence type="ECO:0000256" key="9">
    <source>
        <dbReference type="HAMAP-Rule" id="MF_00112"/>
    </source>
</evidence>
<dbReference type="EMBL" id="CP060695">
    <property type="protein sequence ID" value="QNM87105.1"/>
    <property type="molecule type" value="Genomic_DNA"/>
</dbReference>
<dbReference type="GO" id="GO:0000107">
    <property type="term" value="F:imidazoleglycerol-phosphate synthase activity"/>
    <property type="evidence" value="ECO:0007669"/>
    <property type="project" value="TreeGrafter"/>
</dbReference>
<feature type="binding site" evidence="9">
    <location>
        <begin position="173"/>
        <end position="179"/>
    </location>
    <ligand>
        <name>sn-glycerol 1-phosphate</name>
        <dbReference type="ChEBI" id="CHEBI:57685"/>
    </ligand>
</feature>
<dbReference type="NCBIfam" id="TIGR01768">
    <property type="entry name" value="GGGP-family"/>
    <property type="match status" value="1"/>
</dbReference>
<keyword evidence="5 9" id="KW-0443">Lipid metabolism</keyword>
<proteinExistence type="inferred from homology"/>
<keyword evidence="6 9" id="KW-0594">Phospholipid biosynthesis</keyword>
<dbReference type="GO" id="GO:0005737">
    <property type="term" value="C:cytoplasm"/>
    <property type="evidence" value="ECO:0007669"/>
    <property type="project" value="InterPro"/>
</dbReference>
<keyword evidence="2 9" id="KW-0808">Transferase</keyword>
<dbReference type="HAMAP" id="MF_00112">
    <property type="entry name" value="GGGP_HepGP_synthase"/>
    <property type="match status" value="1"/>
</dbReference>
<dbReference type="InterPro" id="IPR050064">
    <property type="entry name" value="IGPS_HisA/HisF"/>
</dbReference>
<feature type="binding site" evidence="9">
    <location>
        <begin position="204"/>
        <end position="205"/>
    </location>
    <ligand>
        <name>sn-glycerol 1-phosphate</name>
        <dbReference type="ChEBI" id="CHEBI:57685"/>
    </ligand>
</feature>
<dbReference type="SUPFAM" id="SSF51395">
    <property type="entry name" value="FMN-linked oxidoreductases"/>
    <property type="match status" value="1"/>
</dbReference>
<dbReference type="GO" id="GO:0046474">
    <property type="term" value="P:glycerophospholipid biosynthetic process"/>
    <property type="evidence" value="ECO:0007669"/>
    <property type="project" value="UniProtKB-UniRule"/>
</dbReference>
<sequence length="242" mass="26413">MVNLYQNIIHAKQEGQKLLAVLIDPEKIDVENIPSFFKKVHQSITTHIFVGGSTDINNDTEKVVLAIKKVTKLPVILFPGDVKQITNKADAILFLSLISGRNPEYLIEQQIAAAPILKNSSLEILPTGYILIDGEKETATQKVSNTKPIAQKNIELILNTALAGEFSGKKLIYLEAGSGAKVPVNEEIIKTISDELSIPLIIGGGIRSKKQLDKAFNAGADLVVIGTAFENDESFFNHIKLN</sequence>
<evidence type="ECO:0000256" key="3">
    <source>
        <dbReference type="ARBA" id="ARBA00022723"/>
    </source>
</evidence>
<dbReference type="EC" id="2.5.1.41" evidence="9"/>
<feature type="binding site" evidence="9">
    <location>
        <position position="53"/>
    </location>
    <ligand>
        <name>Mg(2+)</name>
        <dbReference type="ChEBI" id="CHEBI:18420"/>
    </ligand>
</feature>
<keyword evidence="11" id="KW-1185">Reference proteome</keyword>
<evidence type="ECO:0000313" key="10">
    <source>
        <dbReference type="EMBL" id="QNM87105.1"/>
    </source>
</evidence>
<dbReference type="NCBIfam" id="NF003198">
    <property type="entry name" value="PRK04169.1-2"/>
    <property type="match status" value="1"/>
</dbReference>
<comment type="catalytic activity">
    <reaction evidence="8 9">
        <text>sn-glycerol 1-phosphate + (2E,6E,10E)-geranylgeranyl diphosphate = sn-3-O-(geranylgeranyl)glycerol 1-phosphate + diphosphate</text>
        <dbReference type="Rhea" id="RHEA:23404"/>
        <dbReference type="ChEBI" id="CHEBI:33019"/>
        <dbReference type="ChEBI" id="CHEBI:57677"/>
        <dbReference type="ChEBI" id="CHEBI:57685"/>
        <dbReference type="ChEBI" id="CHEBI:58756"/>
        <dbReference type="EC" id="2.5.1.41"/>
    </reaction>
</comment>
<evidence type="ECO:0000256" key="1">
    <source>
        <dbReference type="ARBA" id="ARBA00022516"/>
    </source>
</evidence>
<evidence type="ECO:0000256" key="2">
    <source>
        <dbReference type="ARBA" id="ARBA00022679"/>
    </source>
</evidence>
<accession>A0A7G9LEQ6</accession>
<evidence type="ECO:0000313" key="11">
    <source>
        <dbReference type="Proteomes" id="UP000515808"/>
    </source>
</evidence>
<reference evidence="10 11" key="1">
    <citation type="submission" date="2020-08" db="EMBL/GenBank/DDBJ databases">
        <title>Polaribacter sp. L12M9 isolated from gut of the Korean scallop.</title>
        <authorList>
            <person name="Jeong Y.S."/>
        </authorList>
    </citation>
    <scope>NUCLEOTIDE SEQUENCE [LARGE SCALE GENOMIC DNA]</scope>
    <source>
        <strain evidence="10 11">L12M9</strain>
    </source>
</reference>
<evidence type="ECO:0000256" key="6">
    <source>
        <dbReference type="ARBA" id="ARBA00023209"/>
    </source>
</evidence>
<comment type="cofactor">
    <cofactor evidence="9">
        <name>Mg(2+)</name>
        <dbReference type="ChEBI" id="CHEBI:18420"/>
    </cofactor>
</comment>